<evidence type="ECO:0000313" key="6">
    <source>
        <dbReference type="Proteomes" id="UP000194141"/>
    </source>
</evidence>
<dbReference type="STRING" id="1562698.DESAMIL20_1490"/>
<dbReference type="GO" id="GO:0015188">
    <property type="term" value="F:L-isoleucine transmembrane transporter activity"/>
    <property type="evidence" value="ECO:0007669"/>
    <property type="project" value="TreeGrafter"/>
</dbReference>
<evidence type="ECO:0000256" key="1">
    <source>
        <dbReference type="ARBA" id="ARBA00022448"/>
    </source>
</evidence>
<dbReference type="EMBL" id="MDSU01000018">
    <property type="protein sequence ID" value="OSS41937.1"/>
    <property type="molecule type" value="Genomic_DNA"/>
</dbReference>
<gene>
    <name evidence="5" type="ORF">DESAMIL20_1490</name>
</gene>
<dbReference type="GO" id="GO:1903806">
    <property type="term" value="P:L-isoleucine import across plasma membrane"/>
    <property type="evidence" value="ECO:0007669"/>
    <property type="project" value="TreeGrafter"/>
</dbReference>
<evidence type="ECO:0000256" key="2">
    <source>
        <dbReference type="ARBA" id="ARBA00022741"/>
    </source>
</evidence>
<dbReference type="InterPro" id="IPR027417">
    <property type="entry name" value="P-loop_NTPase"/>
</dbReference>
<dbReference type="SMART" id="SM00382">
    <property type="entry name" value="AAA"/>
    <property type="match status" value="1"/>
</dbReference>
<evidence type="ECO:0000259" key="4">
    <source>
        <dbReference type="PROSITE" id="PS50893"/>
    </source>
</evidence>
<dbReference type="InterPro" id="IPR032823">
    <property type="entry name" value="BCA_ABC_TP_C"/>
</dbReference>
<dbReference type="GO" id="GO:0015192">
    <property type="term" value="F:L-phenylalanine transmembrane transporter activity"/>
    <property type="evidence" value="ECO:0007669"/>
    <property type="project" value="TreeGrafter"/>
</dbReference>
<sequence length="251" mass="28160">MLLQLNNVLKTFGGIVAINNLSFEIKENQILGLIGPNGAGKTTVFNCITGIYKPDKGSVHFNGKDITGLKPHIITKLGIARTFQNIRLFPSMSVAENIMAGRHSKCRQTWFDSLIRTPKYFRDEKENWLKVKYFIDLLNLSEYTSAIVGSLPYGIQRKIEIARALASEPKLLILDEPAAGLNNKETQELVDLIYQIKDIGITILLIEHDMDMMMSLAEYIIVMNFGEKIAEGIPKDIQSNPQVIEAYLGSE</sequence>
<reference evidence="5 6" key="1">
    <citation type="journal article" date="2017" name="Front. Microbiol.">
        <title>Genome Sequence of Desulfurella amilsii Strain TR1 and Comparative Genomics of Desulfurellaceae Family.</title>
        <authorList>
            <person name="Florentino A.P."/>
            <person name="Stams A.J."/>
            <person name="Sanchez-Andrea I."/>
        </authorList>
    </citation>
    <scope>NUCLEOTIDE SEQUENCE [LARGE SCALE GENOMIC DNA]</scope>
    <source>
        <strain evidence="5 6">TR1</strain>
    </source>
</reference>
<keyword evidence="2" id="KW-0547">Nucleotide-binding</keyword>
<dbReference type="FunFam" id="3.40.50.300:FF:000421">
    <property type="entry name" value="Branched-chain amino acid ABC transporter ATP-binding protein"/>
    <property type="match status" value="1"/>
</dbReference>
<dbReference type="InterPro" id="IPR003439">
    <property type="entry name" value="ABC_transporter-like_ATP-bd"/>
</dbReference>
<protein>
    <submittedName>
        <fullName evidence="5">Branched-chain amino acid transport ATP-binding protein LivG</fullName>
    </submittedName>
</protein>
<dbReference type="PROSITE" id="PS50893">
    <property type="entry name" value="ABC_TRANSPORTER_2"/>
    <property type="match status" value="1"/>
</dbReference>
<dbReference type="AlphaFoldDB" id="A0A1X4XWM8"/>
<comment type="caution">
    <text evidence="5">The sequence shown here is derived from an EMBL/GenBank/DDBJ whole genome shotgun (WGS) entry which is preliminary data.</text>
</comment>
<dbReference type="PANTHER" id="PTHR45772">
    <property type="entry name" value="CONSERVED COMPONENT OF ABC TRANSPORTER FOR NATURAL AMINO ACIDS-RELATED"/>
    <property type="match status" value="1"/>
</dbReference>
<dbReference type="GO" id="GO:0016887">
    <property type="term" value="F:ATP hydrolysis activity"/>
    <property type="evidence" value="ECO:0007669"/>
    <property type="project" value="InterPro"/>
</dbReference>
<dbReference type="Pfam" id="PF12399">
    <property type="entry name" value="BCA_ABC_TP_C"/>
    <property type="match status" value="1"/>
</dbReference>
<organism evidence="5 6">
    <name type="scientific">Desulfurella amilsii</name>
    <dbReference type="NCBI Taxonomy" id="1562698"/>
    <lineage>
        <taxon>Bacteria</taxon>
        <taxon>Pseudomonadati</taxon>
        <taxon>Campylobacterota</taxon>
        <taxon>Desulfurellia</taxon>
        <taxon>Desulfurellales</taxon>
        <taxon>Desulfurellaceae</taxon>
        <taxon>Desulfurella</taxon>
    </lineage>
</organism>
<keyword evidence="1" id="KW-0813">Transport</keyword>
<dbReference type="GO" id="GO:0042941">
    <property type="term" value="P:D-alanine transmembrane transport"/>
    <property type="evidence" value="ECO:0007669"/>
    <property type="project" value="TreeGrafter"/>
</dbReference>
<keyword evidence="3 5" id="KW-0067">ATP-binding</keyword>
<accession>A0A1X4XWM8</accession>
<dbReference type="GO" id="GO:0015808">
    <property type="term" value="P:L-alanine transport"/>
    <property type="evidence" value="ECO:0007669"/>
    <property type="project" value="TreeGrafter"/>
</dbReference>
<dbReference type="InterPro" id="IPR051120">
    <property type="entry name" value="ABC_AA/LPS_Transport"/>
</dbReference>
<proteinExistence type="predicted"/>
<dbReference type="PANTHER" id="PTHR45772:SF7">
    <property type="entry name" value="AMINO ACID ABC TRANSPORTER ATP-BINDING PROTEIN"/>
    <property type="match status" value="1"/>
</dbReference>
<dbReference type="RefSeq" id="WP_086034192.1">
    <property type="nucleotide sequence ID" value="NZ_MDSU01000018.1"/>
</dbReference>
<dbReference type="CDD" id="cd03219">
    <property type="entry name" value="ABC_Mj1267_LivG_branched"/>
    <property type="match status" value="1"/>
</dbReference>
<dbReference type="OrthoDB" id="5405085at2"/>
<dbReference type="InterPro" id="IPR003593">
    <property type="entry name" value="AAA+_ATPase"/>
</dbReference>
<dbReference type="Gene3D" id="3.40.50.300">
    <property type="entry name" value="P-loop containing nucleotide triphosphate hydrolases"/>
    <property type="match status" value="1"/>
</dbReference>
<dbReference type="GO" id="GO:0005524">
    <property type="term" value="F:ATP binding"/>
    <property type="evidence" value="ECO:0007669"/>
    <property type="project" value="UniProtKB-KW"/>
</dbReference>
<name>A0A1X4XWM8_9BACT</name>
<dbReference type="SUPFAM" id="SSF52540">
    <property type="entry name" value="P-loop containing nucleoside triphosphate hydrolases"/>
    <property type="match status" value="1"/>
</dbReference>
<evidence type="ECO:0000256" key="3">
    <source>
        <dbReference type="ARBA" id="ARBA00022840"/>
    </source>
</evidence>
<feature type="domain" description="ABC transporter" evidence="4">
    <location>
        <begin position="3"/>
        <end position="250"/>
    </location>
</feature>
<dbReference type="GO" id="GO:0005304">
    <property type="term" value="F:L-valine transmembrane transporter activity"/>
    <property type="evidence" value="ECO:0007669"/>
    <property type="project" value="TreeGrafter"/>
</dbReference>
<evidence type="ECO:0000313" key="5">
    <source>
        <dbReference type="EMBL" id="OSS41937.1"/>
    </source>
</evidence>
<dbReference type="Pfam" id="PF00005">
    <property type="entry name" value="ABC_tran"/>
    <property type="match status" value="1"/>
</dbReference>
<dbReference type="GO" id="GO:0005886">
    <property type="term" value="C:plasma membrane"/>
    <property type="evidence" value="ECO:0007669"/>
    <property type="project" value="TreeGrafter"/>
</dbReference>
<keyword evidence="6" id="KW-1185">Reference proteome</keyword>
<dbReference type="Proteomes" id="UP000194141">
    <property type="component" value="Unassembled WGS sequence"/>
</dbReference>
<dbReference type="GO" id="GO:1903805">
    <property type="term" value="P:L-valine import across plasma membrane"/>
    <property type="evidence" value="ECO:0007669"/>
    <property type="project" value="TreeGrafter"/>
</dbReference>